<feature type="transmembrane region" description="Helical" evidence="6">
    <location>
        <begin position="111"/>
        <end position="132"/>
    </location>
</feature>
<dbReference type="EMBL" id="CP002209">
    <property type="protein sequence ID" value="ADN77125.1"/>
    <property type="molecule type" value="Genomic_DNA"/>
</dbReference>
<proteinExistence type="inferred from homology"/>
<dbReference type="PANTHER" id="PTHR43701">
    <property type="entry name" value="MEMBRANE TRANSPORTER PROTEIN MJ0441-RELATED"/>
    <property type="match status" value="1"/>
</dbReference>
<dbReference type="InterPro" id="IPR051598">
    <property type="entry name" value="TSUP/Inactive_protease-like"/>
</dbReference>
<dbReference type="KEGG" id="fbl:Fbal_2923"/>
<accession>E1ST91</accession>
<reference evidence="7 8" key="1">
    <citation type="journal article" date="2010" name="Stand. Genomic Sci.">
        <title>Complete genome sequence of Ferrimonas balearica type strain (PAT).</title>
        <authorList>
            <person name="Nolan M."/>
            <person name="Sikorski J."/>
            <person name="Davenport K."/>
            <person name="Lucas S."/>
            <person name="Glavina Del Rio T."/>
            <person name="Tice H."/>
            <person name="Cheng J."/>
            <person name="Goodwin L."/>
            <person name="Pitluck S."/>
            <person name="Liolios K."/>
            <person name="Ivanova N."/>
            <person name="Mavromatis K."/>
            <person name="Ovchinnikova G."/>
            <person name="Pati A."/>
            <person name="Chen A."/>
            <person name="Palaniappan K."/>
            <person name="Land M."/>
            <person name="Hauser L."/>
            <person name="Chang Y."/>
            <person name="Jeffries C."/>
            <person name="Tapia R."/>
            <person name="Brettin T."/>
            <person name="Detter J."/>
            <person name="Han C."/>
            <person name="Yasawong M."/>
            <person name="Rohde M."/>
            <person name="Tindall B."/>
            <person name="Goker M."/>
            <person name="Woyke T."/>
            <person name="Bristow J."/>
            <person name="Eisen J."/>
            <person name="Markowitz V."/>
            <person name="Hugenholtz P."/>
            <person name="Kyrpides N."/>
            <person name="Klenk H."/>
            <person name="Lapidus A."/>
        </authorList>
    </citation>
    <scope>NUCLEOTIDE SEQUENCE [LARGE SCALE GENOMIC DNA]</scope>
    <source>
        <strain evidence="8">DSM 9799 / CCM 4581 / KCTC 23876 / PAT</strain>
    </source>
</reference>
<keyword evidence="6" id="KW-1003">Cell membrane</keyword>
<dbReference type="RefSeq" id="WP_013346431.1">
    <property type="nucleotide sequence ID" value="NC_014541.1"/>
</dbReference>
<dbReference type="HOGENOM" id="CLU_936570_0_0_6"/>
<keyword evidence="3 6" id="KW-0812">Transmembrane</keyword>
<dbReference type="PANTHER" id="PTHR43701:SF2">
    <property type="entry name" value="MEMBRANE TRANSPORTER PROTEIN YJNA-RELATED"/>
    <property type="match status" value="1"/>
</dbReference>
<dbReference type="STRING" id="550540.Fbal_2923"/>
<name>E1ST91_FERBD</name>
<dbReference type="AlphaFoldDB" id="E1ST91"/>
<keyword evidence="4 6" id="KW-1133">Transmembrane helix</keyword>
<feature type="transmembrane region" description="Helical" evidence="6">
    <location>
        <begin position="42"/>
        <end position="64"/>
    </location>
</feature>
<evidence type="ECO:0000256" key="4">
    <source>
        <dbReference type="ARBA" id="ARBA00022989"/>
    </source>
</evidence>
<dbReference type="OrthoDB" id="7594505at2"/>
<feature type="transmembrane region" description="Helical" evidence="6">
    <location>
        <begin position="76"/>
        <end position="99"/>
    </location>
</feature>
<dbReference type="GO" id="GO:0005886">
    <property type="term" value="C:plasma membrane"/>
    <property type="evidence" value="ECO:0007669"/>
    <property type="project" value="UniProtKB-SubCell"/>
</dbReference>
<evidence type="ECO:0000256" key="2">
    <source>
        <dbReference type="ARBA" id="ARBA00009142"/>
    </source>
</evidence>
<evidence type="ECO:0000256" key="6">
    <source>
        <dbReference type="RuleBase" id="RU363041"/>
    </source>
</evidence>
<sequence>MATSRTLQYRSLYWPSAIVLGAAALLYSAARLPLVADYGHFSLLGLLGALVANSTGAGGGVVFIPAFHQLGLDADAAVATSFAIQSFGMTAGAVAWWRYARRDRLGAHEGIWRPLLPSVGYTLAGTLPGLLLGRILPSPSELHALFALFSVMLGSVILLMSFRAIPDQPRQRLTPRWNMALIMLGLVGGVITAWLSVGIGELLVIVLMLLRCHSATAVAAGVIVSALTVWVAMILNLTQGAPFQWPIVLFAGPAAVLGGLLARHLATVMSPLQLKRFFACWILFVGLLG</sequence>
<dbReference type="eggNOG" id="COG0730">
    <property type="taxonomic scope" value="Bacteria"/>
</dbReference>
<feature type="transmembrane region" description="Helical" evidence="6">
    <location>
        <begin position="217"/>
        <end position="237"/>
    </location>
</feature>
<gene>
    <name evidence="7" type="ordered locus">Fbal_2923</name>
</gene>
<feature type="transmembrane region" description="Helical" evidence="6">
    <location>
        <begin position="12"/>
        <end position="30"/>
    </location>
</feature>
<comment type="similarity">
    <text evidence="2 6">Belongs to the 4-toluene sulfonate uptake permease (TSUP) (TC 2.A.102) family.</text>
</comment>
<evidence type="ECO:0000313" key="8">
    <source>
        <dbReference type="Proteomes" id="UP000006683"/>
    </source>
</evidence>
<dbReference type="InterPro" id="IPR002781">
    <property type="entry name" value="TM_pro_TauE-like"/>
</dbReference>
<keyword evidence="8" id="KW-1185">Reference proteome</keyword>
<evidence type="ECO:0000256" key="5">
    <source>
        <dbReference type="ARBA" id="ARBA00023136"/>
    </source>
</evidence>
<dbReference type="Proteomes" id="UP000006683">
    <property type="component" value="Chromosome"/>
</dbReference>
<dbReference type="Pfam" id="PF01925">
    <property type="entry name" value="TauE"/>
    <property type="match status" value="1"/>
</dbReference>
<feature type="transmembrane region" description="Helical" evidence="6">
    <location>
        <begin position="144"/>
        <end position="165"/>
    </location>
</feature>
<keyword evidence="5 6" id="KW-0472">Membrane</keyword>
<dbReference type="GeneID" id="67183147"/>
<protein>
    <recommendedName>
        <fullName evidence="6">Probable membrane transporter protein</fullName>
    </recommendedName>
</protein>
<evidence type="ECO:0000256" key="1">
    <source>
        <dbReference type="ARBA" id="ARBA00004141"/>
    </source>
</evidence>
<evidence type="ECO:0000313" key="7">
    <source>
        <dbReference type="EMBL" id="ADN77125.1"/>
    </source>
</evidence>
<organism evidence="7 8">
    <name type="scientific">Ferrimonas balearica (strain DSM 9799 / CCM 4581 / KCTC 23876 / PAT)</name>
    <dbReference type="NCBI Taxonomy" id="550540"/>
    <lineage>
        <taxon>Bacteria</taxon>
        <taxon>Pseudomonadati</taxon>
        <taxon>Pseudomonadota</taxon>
        <taxon>Gammaproteobacteria</taxon>
        <taxon>Alteromonadales</taxon>
        <taxon>Ferrimonadaceae</taxon>
        <taxon>Ferrimonas</taxon>
    </lineage>
</organism>
<comment type="subcellular location">
    <subcellularLocation>
        <location evidence="6">Cell membrane</location>
        <topology evidence="6">Multi-pass membrane protein</topology>
    </subcellularLocation>
    <subcellularLocation>
        <location evidence="1">Membrane</location>
        <topology evidence="1">Multi-pass membrane protein</topology>
    </subcellularLocation>
</comment>
<feature type="transmembrane region" description="Helical" evidence="6">
    <location>
        <begin position="177"/>
        <end position="210"/>
    </location>
</feature>
<evidence type="ECO:0000256" key="3">
    <source>
        <dbReference type="ARBA" id="ARBA00022692"/>
    </source>
</evidence>
<feature type="transmembrane region" description="Helical" evidence="6">
    <location>
        <begin position="243"/>
        <end position="266"/>
    </location>
</feature>